<name>A0A6A5GT23_CAERE</name>
<dbReference type="EMBL" id="WUAV01000004">
    <property type="protein sequence ID" value="KAF1757522.1"/>
    <property type="molecule type" value="Genomic_DNA"/>
</dbReference>
<evidence type="ECO:0000313" key="4">
    <source>
        <dbReference type="Proteomes" id="UP000483820"/>
    </source>
</evidence>
<feature type="domain" description="Chromo" evidence="2">
    <location>
        <begin position="105"/>
        <end position="144"/>
    </location>
</feature>
<accession>A0A6A5GT23</accession>
<dbReference type="AlphaFoldDB" id="A0A6A5GT23"/>
<gene>
    <name evidence="3" type="ORF">GCK72_013978</name>
</gene>
<sequence>MSKKSAPSTPTRSSKRDHKKVSIFQVETGTPKSHGLVKTPMRRAANFKKVVGHRVHDEHYVEYEVELNDGSKMRATDYDFKKNPGILAEYKTNVTQQTDNSDGEYIVEKVLAHRVVNGKPLYLVQWRGYPNPVWNSELWESDLNNCKNLLAAYNSQSKEPVVSGQSMRTPTKPASKSTKKRSHSPSDDEEEHVERT</sequence>
<dbReference type="PANTHER" id="PTHR10503">
    <property type="entry name" value="HP1 LIKE (HETEROCHROMATIN PROTEIN)-RELATED"/>
    <property type="match status" value="1"/>
</dbReference>
<feature type="compositionally biased region" description="Polar residues" evidence="1">
    <location>
        <begin position="157"/>
        <end position="167"/>
    </location>
</feature>
<dbReference type="PANTHER" id="PTHR10503:SF24">
    <property type="entry name" value="CHROMO DOMAIN-CONTAINING PROTEIN CEC-4"/>
    <property type="match status" value="1"/>
</dbReference>
<evidence type="ECO:0000313" key="3">
    <source>
        <dbReference type="EMBL" id="KAF1757522.1"/>
    </source>
</evidence>
<dbReference type="KEGG" id="crq:GCK72_013978"/>
<dbReference type="Pfam" id="PF00385">
    <property type="entry name" value="Chromo"/>
    <property type="match status" value="1"/>
</dbReference>
<feature type="region of interest" description="Disordered" evidence="1">
    <location>
        <begin position="157"/>
        <end position="196"/>
    </location>
</feature>
<comment type="caution">
    <text evidence="3">The sequence shown here is derived from an EMBL/GenBank/DDBJ whole genome shotgun (WGS) entry which is preliminary data.</text>
</comment>
<dbReference type="InterPro" id="IPR016197">
    <property type="entry name" value="Chromo-like_dom_sf"/>
</dbReference>
<dbReference type="GO" id="GO:0097240">
    <property type="term" value="P:chromosome attachment to the nuclear envelope"/>
    <property type="evidence" value="ECO:0007669"/>
    <property type="project" value="InterPro"/>
</dbReference>
<dbReference type="GO" id="GO:0005637">
    <property type="term" value="C:nuclear inner membrane"/>
    <property type="evidence" value="ECO:0007669"/>
    <property type="project" value="TreeGrafter"/>
</dbReference>
<dbReference type="SMART" id="SM00298">
    <property type="entry name" value="CHROMO"/>
    <property type="match status" value="1"/>
</dbReference>
<dbReference type="SUPFAM" id="SSF54160">
    <property type="entry name" value="Chromo domain-like"/>
    <property type="match status" value="1"/>
</dbReference>
<organism evidence="3 4">
    <name type="scientific">Caenorhabditis remanei</name>
    <name type="common">Caenorhabditis vulgaris</name>
    <dbReference type="NCBI Taxonomy" id="31234"/>
    <lineage>
        <taxon>Eukaryota</taxon>
        <taxon>Metazoa</taxon>
        <taxon>Ecdysozoa</taxon>
        <taxon>Nematoda</taxon>
        <taxon>Chromadorea</taxon>
        <taxon>Rhabditida</taxon>
        <taxon>Rhabditina</taxon>
        <taxon>Rhabditomorpha</taxon>
        <taxon>Rhabditoidea</taxon>
        <taxon>Rhabditidae</taxon>
        <taxon>Peloderinae</taxon>
        <taxon>Caenorhabditis</taxon>
    </lineage>
</organism>
<dbReference type="GeneID" id="9828615"/>
<dbReference type="FunFam" id="2.40.50.40:FF:000044">
    <property type="entry name" value="C.Elegans Chromodomain protein"/>
    <property type="match status" value="1"/>
</dbReference>
<dbReference type="Proteomes" id="UP000483820">
    <property type="component" value="Chromosome IV"/>
</dbReference>
<feature type="region of interest" description="Disordered" evidence="1">
    <location>
        <begin position="1"/>
        <end position="21"/>
    </location>
</feature>
<evidence type="ECO:0000259" key="2">
    <source>
        <dbReference type="PROSITE" id="PS50013"/>
    </source>
</evidence>
<reference evidence="3 4" key="1">
    <citation type="submission" date="2019-12" db="EMBL/GenBank/DDBJ databases">
        <title>Chromosome-level assembly of the Caenorhabditis remanei genome.</title>
        <authorList>
            <person name="Teterina A.A."/>
            <person name="Willis J.H."/>
            <person name="Phillips P.C."/>
        </authorList>
    </citation>
    <scope>NUCLEOTIDE SEQUENCE [LARGE SCALE GENOMIC DNA]</scope>
    <source>
        <strain evidence="3 4">PX506</strain>
        <tissue evidence="3">Whole organism</tissue>
    </source>
</reference>
<feature type="compositionally biased region" description="Acidic residues" evidence="1">
    <location>
        <begin position="187"/>
        <end position="196"/>
    </location>
</feature>
<dbReference type="PROSITE" id="PS50013">
    <property type="entry name" value="CHROMO_2"/>
    <property type="match status" value="1"/>
</dbReference>
<dbReference type="InterPro" id="IPR037948">
    <property type="entry name" value="Cec-4"/>
</dbReference>
<dbReference type="GO" id="GO:0010468">
    <property type="term" value="P:regulation of gene expression"/>
    <property type="evidence" value="ECO:0007669"/>
    <property type="project" value="TreeGrafter"/>
</dbReference>
<proteinExistence type="predicted"/>
<dbReference type="InterPro" id="IPR000953">
    <property type="entry name" value="Chromo/chromo_shadow_dom"/>
</dbReference>
<dbReference type="CTD" id="9828615"/>
<dbReference type="Gene3D" id="2.40.50.40">
    <property type="match status" value="1"/>
</dbReference>
<protein>
    <recommendedName>
        <fullName evidence="2">Chromo domain-containing protein</fullName>
    </recommendedName>
</protein>
<dbReference type="CDD" id="cd18961">
    <property type="entry name" value="CD_CEC-4_like"/>
    <property type="match status" value="1"/>
</dbReference>
<evidence type="ECO:0000256" key="1">
    <source>
        <dbReference type="SAM" id="MobiDB-lite"/>
    </source>
</evidence>
<dbReference type="RefSeq" id="XP_053584862.1">
    <property type="nucleotide sequence ID" value="XM_053730090.1"/>
</dbReference>
<dbReference type="InterPro" id="IPR023780">
    <property type="entry name" value="Chromo_domain"/>
</dbReference>
<feature type="compositionally biased region" description="Polar residues" evidence="1">
    <location>
        <begin position="1"/>
        <end position="12"/>
    </location>
</feature>